<name>A0ABV0ITF6_9NEIS</name>
<keyword evidence="2" id="KW-1185">Reference proteome</keyword>
<accession>A0ABV0ITF6</accession>
<dbReference type="PROSITE" id="PS51257">
    <property type="entry name" value="PROKAR_LIPOPROTEIN"/>
    <property type="match status" value="1"/>
</dbReference>
<dbReference type="Pfam" id="PF11745">
    <property type="entry name" value="DUF3304"/>
    <property type="match status" value="1"/>
</dbReference>
<organism evidence="1 2">
    <name type="scientific">Chromobacterium phragmitis</name>
    <dbReference type="NCBI Taxonomy" id="2202141"/>
    <lineage>
        <taxon>Bacteria</taxon>
        <taxon>Pseudomonadati</taxon>
        <taxon>Pseudomonadota</taxon>
        <taxon>Betaproteobacteria</taxon>
        <taxon>Neisseriales</taxon>
        <taxon>Chromobacteriaceae</taxon>
        <taxon>Chromobacterium</taxon>
    </lineage>
</organism>
<gene>
    <name evidence="1" type="ORF">ABI908_10745</name>
</gene>
<sequence length="169" mass="19057">MIRLVALAILGILLTGCFERSPLNIPVAGYNFTDHTIKNIWVNKSWSGSVIQGGGGGAVCCVSIPFNYKPGEKITIDWEVYDCTISNNECAEKYKGKEWPTKMLHKVIEIPHYNSEDVAELQLAFLPNDEIRAYANGSLFSYEKHPSRNEFGDLLATGVRPLENEWKYR</sequence>
<comment type="caution">
    <text evidence="1">The sequence shown here is derived from an EMBL/GenBank/DDBJ whole genome shotgun (WGS) entry which is preliminary data.</text>
</comment>
<evidence type="ECO:0000313" key="1">
    <source>
        <dbReference type="EMBL" id="MEO9384573.1"/>
    </source>
</evidence>
<protein>
    <submittedName>
        <fullName evidence="1">DUF3304 domain-containing protein</fullName>
    </submittedName>
</protein>
<dbReference type="InterPro" id="IPR021733">
    <property type="entry name" value="DUF3304"/>
</dbReference>
<dbReference type="RefSeq" id="WP_347936516.1">
    <property type="nucleotide sequence ID" value="NZ_CP158160.1"/>
</dbReference>
<reference evidence="1 2" key="1">
    <citation type="submission" date="2024-05" db="EMBL/GenBank/DDBJ databases">
        <authorList>
            <person name="De Oliveira J.P."/>
            <person name="Noriler S.A."/>
            <person name="De Oliveira A.G."/>
            <person name="Sipoli D.S."/>
        </authorList>
    </citation>
    <scope>NUCLEOTIDE SEQUENCE [LARGE SCALE GENOMIC DNA]</scope>
    <source>
        <strain evidence="1 2">LABIM192</strain>
    </source>
</reference>
<dbReference type="Proteomes" id="UP001462502">
    <property type="component" value="Unassembled WGS sequence"/>
</dbReference>
<proteinExistence type="predicted"/>
<dbReference type="EMBL" id="JBDXMI010000001">
    <property type="protein sequence ID" value="MEO9384573.1"/>
    <property type="molecule type" value="Genomic_DNA"/>
</dbReference>
<evidence type="ECO:0000313" key="2">
    <source>
        <dbReference type="Proteomes" id="UP001462502"/>
    </source>
</evidence>